<organism evidence="2 3">
    <name type="scientific">Sulfurovum xiamenensis</name>
    <dbReference type="NCBI Taxonomy" id="3019066"/>
    <lineage>
        <taxon>Bacteria</taxon>
        <taxon>Pseudomonadati</taxon>
        <taxon>Campylobacterota</taxon>
        <taxon>Epsilonproteobacteria</taxon>
        <taxon>Campylobacterales</taxon>
        <taxon>Sulfurovaceae</taxon>
        <taxon>Sulfurovum</taxon>
    </lineage>
</organism>
<dbReference type="Proteomes" id="UP001169066">
    <property type="component" value="Unassembled WGS sequence"/>
</dbReference>
<dbReference type="PANTHER" id="PTHR30399:SF1">
    <property type="entry name" value="UTP PYROPHOSPHATASE"/>
    <property type="match status" value="1"/>
</dbReference>
<dbReference type="RefSeq" id="WP_289402271.1">
    <property type="nucleotide sequence ID" value="NZ_JAQIBC010000007.1"/>
</dbReference>
<sequence length="166" mass="19560">MLKYLNGYDSQLKAQVQTLIDQDKLGEYLLSKYPTIHEYTTDKSLYSYVQTLKNTHMRNAVPISKVLYDTKIRDIHTALGTHTFVSRVQGGKLKAKNEIRISHIFKKVPEPFLRMIVVHELAHIKEKEHTKAFYKLCTHIEPAYHQLEFDLRLYLTYRDIFGVLYV</sequence>
<keyword evidence="3" id="KW-1185">Reference proteome</keyword>
<comment type="caution">
    <text evidence="2">The sequence shown here is derived from an EMBL/GenBank/DDBJ whole genome shotgun (WGS) entry which is preliminary data.</text>
</comment>
<dbReference type="InterPro" id="IPR002725">
    <property type="entry name" value="YgjP-like_metallopeptidase"/>
</dbReference>
<evidence type="ECO:0000313" key="2">
    <source>
        <dbReference type="EMBL" id="MDM5264370.1"/>
    </source>
</evidence>
<dbReference type="InterPro" id="IPR053136">
    <property type="entry name" value="UTP_pyrophosphatase-like"/>
</dbReference>
<accession>A0ABT7QTG0</accession>
<reference evidence="2" key="1">
    <citation type="submission" date="2023-01" db="EMBL/GenBank/DDBJ databases">
        <title>Sulfurovum sp. XTW-4 genome assembly.</title>
        <authorList>
            <person name="Wang J."/>
        </authorList>
    </citation>
    <scope>NUCLEOTIDE SEQUENCE</scope>
    <source>
        <strain evidence="2">XTW-4</strain>
    </source>
</reference>
<dbReference type="EMBL" id="JAQIBC010000007">
    <property type="protein sequence ID" value="MDM5264370.1"/>
    <property type="molecule type" value="Genomic_DNA"/>
</dbReference>
<evidence type="ECO:0000259" key="1">
    <source>
        <dbReference type="Pfam" id="PF01863"/>
    </source>
</evidence>
<dbReference type="Gene3D" id="3.30.2010.10">
    <property type="entry name" value="Metalloproteases ('zincins'), catalytic domain"/>
    <property type="match status" value="1"/>
</dbReference>
<gene>
    <name evidence="2" type="ORF">PF327_09200</name>
</gene>
<feature type="domain" description="YgjP-like metallopeptidase" evidence="1">
    <location>
        <begin position="91"/>
        <end position="151"/>
    </location>
</feature>
<dbReference type="Pfam" id="PF01863">
    <property type="entry name" value="YgjP-like"/>
    <property type="match status" value="1"/>
</dbReference>
<name>A0ABT7QTG0_9BACT</name>
<proteinExistence type="predicted"/>
<protein>
    <submittedName>
        <fullName evidence="2">DUF45 domain-containing protein</fullName>
    </submittedName>
</protein>
<evidence type="ECO:0000313" key="3">
    <source>
        <dbReference type="Proteomes" id="UP001169066"/>
    </source>
</evidence>
<dbReference type="PANTHER" id="PTHR30399">
    <property type="entry name" value="UNCHARACTERIZED PROTEIN YGJP"/>
    <property type="match status" value="1"/>
</dbReference>